<organism evidence="2">
    <name type="scientific">viral metagenome</name>
    <dbReference type="NCBI Taxonomy" id="1070528"/>
    <lineage>
        <taxon>unclassified sequences</taxon>
        <taxon>metagenomes</taxon>
        <taxon>organismal metagenomes</taxon>
    </lineage>
</organism>
<name>A0A6C0LY37_9ZZZZ</name>
<dbReference type="AlphaFoldDB" id="A0A6C0LY37"/>
<proteinExistence type="predicted"/>
<protein>
    <recommendedName>
        <fullName evidence="1">Bro-N domain-containing protein</fullName>
    </recommendedName>
</protein>
<dbReference type="InterPro" id="IPR003497">
    <property type="entry name" value="BRO_N_domain"/>
</dbReference>
<dbReference type="Pfam" id="PF02498">
    <property type="entry name" value="Bro-N"/>
    <property type="match status" value="1"/>
</dbReference>
<evidence type="ECO:0000313" key="2">
    <source>
        <dbReference type="EMBL" id="QHU35766.1"/>
    </source>
</evidence>
<accession>A0A6C0LY37</accession>
<dbReference type="PROSITE" id="PS51750">
    <property type="entry name" value="BRO_N"/>
    <property type="match status" value="1"/>
</dbReference>
<evidence type="ECO:0000259" key="1">
    <source>
        <dbReference type="PROSITE" id="PS51750"/>
    </source>
</evidence>
<dbReference type="EMBL" id="MN740611">
    <property type="protein sequence ID" value="QHU35766.1"/>
    <property type="molecule type" value="Genomic_DNA"/>
</dbReference>
<sequence>MVDKIKPLSFIFDSFEVYNADDLKEYDPIFFYGCSRGVRKIIERKNIDPYNFKWGSKHKSGWKSCSADYPKGKLLLKADWVYENVPKMVINKDDIKYEYEEAPNVLYLEEHEKFKDINGNILDIEVRGERDSKKCYFKVKDVEKGFNMSNLSTTLQHIEYGYQKEIHYKFFTNVNKDSQQKNQVKKYLYLTYKGMLRVLFCSRSGNAEQFQDWATEKLFTLQMGTKEQKQILVSDVLGVTVDAVREVFKKSASTIPCVYLFALGTVKDLRKTMNIDMIYDDNMVIYKYGMTKDLVSRTQQHQADYGKIKGVSLRLKYYSFIDPQYISEGESYIRSFFNTLNMKLEYDSRSELVIIRNEHMDLVKKQYSNISFLYAGHVKDLIQKVKDLEKDLELKDIYHKNDILQLQKDIEIKNMEIHMKDEKIFSMIRIRELEEKLLLSRGITL</sequence>
<feature type="domain" description="Bro-N" evidence="1">
    <location>
        <begin position="111"/>
        <end position="226"/>
    </location>
</feature>
<reference evidence="2" key="1">
    <citation type="journal article" date="2020" name="Nature">
        <title>Giant virus diversity and host interactions through global metagenomics.</title>
        <authorList>
            <person name="Schulz F."/>
            <person name="Roux S."/>
            <person name="Paez-Espino D."/>
            <person name="Jungbluth S."/>
            <person name="Walsh D.A."/>
            <person name="Denef V.J."/>
            <person name="McMahon K.D."/>
            <person name="Konstantinidis K.T."/>
            <person name="Eloe-Fadrosh E.A."/>
            <person name="Kyrpides N.C."/>
            <person name="Woyke T."/>
        </authorList>
    </citation>
    <scope>NUCLEOTIDE SEQUENCE</scope>
    <source>
        <strain evidence="2">GVMAG-S-1035085-51</strain>
    </source>
</reference>